<dbReference type="PANTHER" id="PTHR30363">
    <property type="entry name" value="HTH-TYPE TRANSCRIPTIONAL REGULATOR SRLR-RELATED"/>
    <property type="match status" value="1"/>
</dbReference>
<dbReference type="OrthoDB" id="9797223at2"/>
<evidence type="ECO:0000256" key="2">
    <source>
        <dbReference type="ARBA" id="ARBA00023125"/>
    </source>
</evidence>
<dbReference type="GO" id="GO:0003677">
    <property type="term" value="F:DNA binding"/>
    <property type="evidence" value="ECO:0007669"/>
    <property type="project" value="UniProtKB-KW"/>
</dbReference>
<dbReference type="PRINTS" id="PR00037">
    <property type="entry name" value="HTHLACR"/>
</dbReference>
<dbReference type="SUPFAM" id="SSF46785">
    <property type="entry name" value="Winged helix' DNA-binding domain"/>
    <property type="match status" value="1"/>
</dbReference>
<evidence type="ECO:0000313" key="6">
    <source>
        <dbReference type="Proteomes" id="UP000243650"/>
    </source>
</evidence>
<dbReference type="SMART" id="SM01134">
    <property type="entry name" value="DeoRC"/>
    <property type="match status" value="1"/>
</dbReference>
<dbReference type="Proteomes" id="UP000243650">
    <property type="component" value="Unassembled WGS sequence"/>
</dbReference>
<dbReference type="SMART" id="SM00420">
    <property type="entry name" value="HTH_DEOR"/>
    <property type="match status" value="1"/>
</dbReference>
<dbReference type="InterPro" id="IPR037171">
    <property type="entry name" value="NagB/RpiA_transferase-like"/>
</dbReference>
<sequence>MLTYERQEAILKLLEQQKIAKLSELTSATGASESTIRRDLSELEKQNRIKRIHGGASLPSRKSEEPDMQTKRQVFTKAKDQIGRLAAGRIADGDSVFIDAGTSTEAMISHIQSKDVTIVTNGLNIIEASIRAGFRTYVLGGYVKSGTHAFVGRAAVEAMKQYRFDKAFIGTNGVDLEFGYSTPDPEEANIKQLAIREAQQAFVLADASKLNQTSFSRFAELQEAELITEETDSLEKFLHQLMDYTRVKAVRL</sequence>
<proteinExistence type="predicted"/>
<keyword evidence="3" id="KW-0804">Transcription</keyword>
<keyword evidence="6" id="KW-1185">Reference proteome</keyword>
<dbReference type="Pfam" id="PF08220">
    <property type="entry name" value="HTH_DeoR"/>
    <property type="match status" value="1"/>
</dbReference>
<comment type="caution">
    <text evidence="5">The sequence shown here is derived from an EMBL/GenBank/DDBJ whole genome shotgun (WGS) entry which is preliminary data.</text>
</comment>
<evidence type="ECO:0000259" key="4">
    <source>
        <dbReference type="PROSITE" id="PS51000"/>
    </source>
</evidence>
<dbReference type="RefSeq" id="WP_105958619.1">
    <property type="nucleotide sequence ID" value="NZ_PVNS01000005.1"/>
</dbReference>
<feature type="domain" description="HTH deoR-type" evidence="4">
    <location>
        <begin position="3"/>
        <end position="58"/>
    </location>
</feature>
<dbReference type="InterPro" id="IPR036390">
    <property type="entry name" value="WH_DNA-bd_sf"/>
</dbReference>
<dbReference type="SUPFAM" id="SSF100950">
    <property type="entry name" value="NagB/RpiA/CoA transferase-like"/>
    <property type="match status" value="1"/>
</dbReference>
<protein>
    <submittedName>
        <fullName evidence="5">DeoR family transcriptional regulator</fullName>
    </submittedName>
</protein>
<dbReference type="Pfam" id="PF00455">
    <property type="entry name" value="DeoRC"/>
    <property type="match status" value="1"/>
</dbReference>
<dbReference type="PROSITE" id="PS51000">
    <property type="entry name" value="HTH_DEOR_2"/>
    <property type="match status" value="1"/>
</dbReference>
<dbReference type="InterPro" id="IPR036388">
    <property type="entry name" value="WH-like_DNA-bd_sf"/>
</dbReference>
<reference evidence="5 6" key="1">
    <citation type="submission" date="2018-03" db="EMBL/GenBank/DDBJ databases">
        <title>Bacillus urumqiensis sp. nov., a moderately haloalkaliphilic bacterium isolated from a salt lake.</title>
        <authorList>
            <person name="Zhao B."/>
            <person name="Liao Z."/>
        </authorList>
    </citation>
    <scope>NUCLEOTIDE SEQUENCE [LARGE SCALE GENOMIC DNA]</scope>
    <source>
        <strain evidence="5 6">BZ-SZ-XJ18</strain>
    </source>
</reference>
<evidence type="ECO:0000256" key="1">
    <source>
        <dbReference type="ARBA" id="ARBA00023015"/>
    </source>
</evidence>
<dbReference type="PANTHER" id="PTHR30363:SF56">
    <property type="entry name" value="TRANSCRIPTIONAL REGULATOR, DEOR FAMILY"/>
    <property type="match status" value="1"/>
</dbReference>
<keyword evidence="2" id="KW-0238">DNA-binding</keyword>
<accession>A0A2P6MI22</accession>
<keyword evidence="1" id="KW-0805">Transcription regulation</keyword>
<dbReference type="EMBL" id="PVNS01000005">
    <property type="protein sequence ID" value="PRO65935.1"/>
    <property type="molecule type" value="Genomic_DNA"/>
</dbReference>
<gene>
    <name evidence="5" type="ORF">C6I21_06425</name>
</gene>
<dbReference type="InterPro" id="IPR050313">
    <property type="entry name" value="Carb_Metab_HTH_regulators"/>
</dbReference>
<dbReference type="Gene3D" id="3.40.50.1360">
    <property type="match status" value="1"/>
</dbReference>
<dbReference type="InterPro" id="IPR001034">
    <property type="entry name" value="DeoR_HTH"/>
</dbReference>
<dbReference type="InterPro" id="IPR014036">
    <property type="entry name" value="DeoR-like_C"/>
</dbReference>
<dbReference type="Gene3D" id="1.10.10.10">
    <property type="entry name" value="Winged helix-like DNA-binding domain superfamily/Winged helix DNA-binding domain"/>
    <property type="match status" value="1"/>
</dbReference>
<dbReference type="InterPro" id="IPR018356">
    <property type="entry name" value="Tscrpt_reg_HTH_DeoR_CS"/>
</dbReference>
<dbReference type="GO" id="GO:0003700">
    <property type="term" value="F:DNA-binding transcription factor activity"/>
    <property type="evidence" value="ECO:0007669"/>
    <property type="project" value="InterPro"/>
</dbReference>
<dbReference type="AlphaFoldDB" id="A0A2P6MI22"/>
<dbReference type="PROSITE" id="PS00894">
    <property type="entry name" value="HTH_DEOR_1"/>
    <property type="match status" value="1"/>
</dbReference>
<name>A0A2P6MI22_ALKUR</name>
<organism evidence="5 6">
    <name type="scientific">Alkalicoccus urumqiensis</name>
    <name type="common">Bacillus urumqiensis</name>
    <dbReference type="NCBI Taxonomy" id="1548213"/>
    <lineage>
        <taxon>Bacteria</taxon>
        <taxon>Bacillati</taxon>
        <taxon>Bacillota</taxon>
        <taxon>Bacilli</taxon>
        <taxon>Bacillales</taxon>
        <taxon>Bacillaceae</taxon>
        <taxon>Alkalicoccus</taxon>
    </lineage>
</organism>
<evidence type="ECO:0000313" key="5">
    <source>
        <dbReference type="EMBL" id="PRO65935.1"/>
    </source>
</evidence>
<evidence type="ECO:0000256" key="3">
    <source>
        <dbReference type="ARBA" id="ARBA00023163"/>
    </source>
</evidence>